<name>A0A2T4UH78_9ACTN</name>
<evidence type="ECO:0000256" key="1">
    <source>
        <dbReference type="SAM" id="MobiDB-lite"/>
    </source>
</evidence>
<evidence type="ECO:0008006" key="5">
    <source>
        <dbReference type="Google" id="ProtNLM"/>
    </source>
</evidence>
<dbReference type="SUPFAM" id="SSF51126">
    <property type="entry name" value="Pectin lyase-like"/>
    <property type="match status" value="1"/>
</dbReference>
<proteinExistence type="predicted"/>
<dbReference type="Proteomes" id="UP000240739">
    <property type="component" value="Unassembled WGS sequence"/>
</dbReference>
<feature type="compositionally biased region" description="Gly residues" evidence="1">
    <location>
        <begin position="538"/>
        <end position="549"/>
    </location>
</feature>
<feature type="chain" id="PRO_5015525717" description="Fibronectin type-III domain-containing protein" evidence="2">
    <location>
        <begin position="20"/>
        <end position="719"/>
    </location>
</feature>
<keyword evidence="4" id="KW-1185">Reference proteome</keyword>
<sequence length="719" mass="67849">MVLGTALAITTTWTTAAGAATIPVTATTDDGTAAGVCELREAVASANGDSAVGGCPAGSGADVITLGSGTYRLDLGALVVTSPLTIDGVGASSTTVRAFGGTRALTVGSGVAAVSVTVTDLRIQGALDGTGERDGGAILVRSLAALEGDRIHVVGTAGEGTRGSAGTAAAAGGTGGQGGFGGAIASLGTLDLADSFVTGTAGRGGVGGRGLNEVFTPPSTLTSAATSGGTGGAGGLGGALLSAGTTTLTNVTVSGTAGAGGMGGQGGNQDIGPMAANGNGGDGGNAGAIAVTSGSLTATHVTVTESTPGPAGTPPASPNPDATPGAPGQAGTIAGVLRTAGTATFTGSILGAGTGAGGCAGPLSDGGGNLTGASSCPGLVGTLALGAVGANGGPTPSAVPGPTSAALDGRTSGCPATDQRGLPRAVAGACDIGAVEVLAPVVTVSPAQDVGETTATVVGTVDARLTPTTVAFRVTPSGGTPFTTTARSVSSDPPGARFVGEPLSGLTPGTDHAVVVVATTAYGVVESAAGSFRTTGTAPGGSTPGGGTPGSEAPSGGASSGGGSGTTTPPATPASPSSAPAPSSDPAPAVAAAPRLSGLSVRAATLTRRTRSTVRYRLDVAARTTLTIEQVLPGRRSGERCIAARPGRRIAAGQRCSRLLRRATITRTDAAGDRTVVLRTTIGRVTLAPGSYRLTAVATAAGKASAPVSATFRVVAPRR</sequence>
<accession>A0A2T4UH78</accession>
<dbReference type="InterPro" id="IPR011050">
    <property type="entry name" value="Pectin_lyase_fold/virulence"/>
</dbReference>
<feature type="region of interest" description="Disordered" evidence="1">
    <location>
        <begin position="304"/>
        <end position="330"/>
    </location>
</feature>
<gene>
    <name evidence="3" type="ORF">C7Y72_02420</name>
</gene>
<comment type="caution">
    <text evidence="3">The sequence shown here is derived from an EMBL/GenBank/DDBJ whole genome shotgun (WGS) entry which is preliminary data.</text>
</comment>
<dbReference type="AlphaFoldDB" id="A0A2T4UH78"/>
<dbReference type="NCBIfam" id="NF041518">
    <property type="entry name" value="choice_anch_Q"/>
    <property type="match status" value="1"/>
</dbReference>
<dbReference type="InterPro" id="IPR059226">
    <property type="entry name" value="Choice_anch_Q_dom"/>
</dbReference>
<evidence type="ECO:0000313" key="3">
    <source>
        <dbReference type="EMBL" id="PTL58592.1"/>
    </source>
</evidence>
<organism evidence="3 4">
    <name type="scientific">Paraconexibacter algicola</name>
    <dbReference type="NCBI Taxonomy" id="2133960"/>
    <lineage>
        <taxon>Bacteria</taxon>
        <taxon>Bacillati</taxon>
        <taxon>Actinomycetota</taxon>
        <taxon>Thermoleophilia</taxon>
        <taxon>Solirubrobacterales</taxon>
        <taxon>Paraconexibacteraceae</taxon>
        <taxon>Paraconexibacter</taxon>
    </lineage>
</organism>
<reference evidence="3 4" key="1">
    <citation type="submission" date="2018-03" db="EMBL/GenBank/DDBJ databases">
        <title>Aquarubrobacter algicola gen. nov., sp. nov., a novel actinobacterium isolated from shallow eutrophic lake during the end of cyanobacterial harmful algal blooms.</title>
        <authorList>
            <person name="Chun S.J."/>
        </authorList>
    </citation>
    <scope>NUCLEOTIDE SEQUENCE [LARGE SCALE GENOMIC DNA]</scope>
    <source>
        <strain evidence="3 4">Seoho-28</strain>
    </source>
</reference>
<protein>
    <recommendedName>
        <fullName evidence="5">Fibronectin type-III domain-containing protein</fullName>
    </recommendedName>
</protein>
<keyword evidence="2" id="KW-0732">Signal</keyword>
<feature type="region of interest" description="Disordered" evidence="1">
    <location>
        <begin position="531"/>
        <end position="593"/>
    </location>
</feature>
<evidence type="ECO:0000256" key="2">
    <source>
        <dbReference type="SAM" id="SignalP"/>
    </source>
</evidence>
<evidence type="ECO:0000313" key="4">
    <source>
        <dbReference type="Proteomes" id="UP000240739"/>
    </source>
</evidence>
<feature type="compositionally biased region" description="Low complexity" evidence="1">
    <location>
        <begin position="566"/>
        <end position="593"/>
    </location>
</feature>
<feature type="signal peptide" evidence="2">
    <location>
        <begin position="1"/>
        <end position="19"/>
    </location>
</feature>
<dbReference type="EMBL" id="PYYB01000001">
    <property type="protein sequence ID" value="PTL58592.1"/>
    <property type="molecule type" value="Genomic_DNA"/>
</dbReference>